<keyword evidence="1" id="KW-1133">Transmembrane helix</keyword>
<evidence type="ECO:0000313" key="2">
    <source>
        <dbReference type="EMBL" id="KAJ7362902.1"/>
    </source>
</evidence>
<dbReference type="Proteomes" id="UP001218218">
    <property type="component" value="Unassembled WGS sequence"/>
</dbReference>
<proteinExistence type="predicted"/>
<comment type="caution">
    <text evidence="2">The sequence shown here is derived from an EMBL/GenBank/DDBJ whole genome shotgun (WGS) entry which is preliminary data.</text>
</comment>
<evidence type="ECO:0000313" key="3">
    <source>
        <dbReference type="Proteomes" id="UP001218218"/>
    </source>
</evidence>
<keyword evidence="1" id="KW-0472">Membrane</keyword>
<organism evidence="2 3">
    <name type="scientific">Mycena albidolilacea</name>
    <dbReference type="NCBI Taxonomy" id="1033008"/>
    <lineage>
        <taxon>Eukaryota</taxon>
        <taxon>Fungi</taxon>
        <taxon>Dikarya</taxon>
        <taxon>Basidiomycota</taxon>
        <taxon>Agaricomycotina</taxon>
        <taxon>Agaricomycetes</taxon>
        <taxon>Agaricomycetidae</taxon>
        <taxon>Agaricales</taxon>
        <taxon>Marasmiineae</taxon>
        <taxon>Mycenaceae</taxon>
        <taxon>Mycena</taxon>
    </lineage>
</organism>
<protein>
    <submittedName>
        <fullName evidence="2">Uncharacterized protein</fullName>
    </submittedName>
</protein>
<evidence type="ECO:0000256" key="1">
    <source>
        <dbReference type="SAM" id="Phobius"/>
    </source>
</evidence>
<keyword evidence="1" id="KW-0812">Transmembrane</keyword>
<accession>A0AAD7AMM3</accession>
<name>A0AAD7AMM3_9AGAR</name>
<dbReference type="EMBL" id="JARIHO010000004">
    <property type="protein sequence ID" value="KAJ7362902.1"/>
    <property type="molecule type" value="Genomic_DNA"/>
</dbReference>
<feature type="transmembrane region" description="Helical" evidence="1">
    <location>
        <begin position="12"/>
        <end position="36"/>
    </location>
</feature>
<reference evidence="2" key="1">
    <citation type="submission" date="2023-03" db="EMBL/GenBank/DDBJ databases">
        <title>Massive genome expansion in bonnet fungi (Mycena s.s.) driven by repeated elements and novel gene families across ecological guilds.</title>
        <authorList>
            <consortium name="Lawrence Berkeley National Laboratory"/>
            <person name="Harder C.B."/>
            <person name="Miyauchi S."/>
            <person name="Viragh M."/>
            <person name="Kuo A."/>
            <person name="Thoen E."/>
            <person name="Andreopoulos B."/>
            <person name="Lu D."/>
            <person name="Skrede I."/>
            <person name="Drula E."/>
            <person name="Henrissat B."/>
            <person name="Morin E."/>
            <person name="Kohler A."/>
            <person name="Barry K."/>
            <person name="LaButti K."/>
            <person name="Morin E."/>
            <person name="Salamov A."/>
            <person name="Lipzen A."/>
            <person name="Mereny Z."/>
            <person name="Hegedus B."/>
            <person name="Baldrian P."/>
            <person name="Stursova M."/>
            <person name="Weitz H."/>
            <person name="Taylor A."/>
            <person name="Grigoriev I.V."/>
            <person name="Nagy L.G."/>
            <person name="Martin F."/>
            <person name="Kauserud H."/>
        </authorList>
    </citation>
    <scope>NUCLEOTIDE SEQUENCE</scope>
    <source>
        <strain evidence="2">CBHHK002</strain>
    </source>
</reference>
<feature type="transmembrane region" description="Helical" evidence="1">
    <location>
        <begin position="153"/>
        <end position="173"/>
    </location>
</feature>
<gene>
    <name evidence="2" type="ORF">DFH08DRAFT_841651</name>
</gene>
<feature type="transmembrane region" description="Helical" evidence="1">
    <location>
        <begin position="56"/>
        <end position="76"/>
    </location>
</feature>
<sequence>MVLVSVPSTDYVIGYAILSVITVSFMPAPGLIKYYYPDSKPPTFAVACLRAKDITGTAFTTASFCTAIVMISTLLNDARQGITRTRRVNPSRTSGHIALRDGTATPPTSPSGPISSFVCLVSSAAFFTQQMFIEDVVSLKRSLRENIGSALLYLLRGLRLLVPAGLVFLFVVWRKNRRAAIEDSPVPSVASPRVEILLEKGEPVDVALV</sequence>
<dbReference type="AlphaFoldDB" id="A0AAD7AMM3"/>
<feature type="non-terminal residue" evidence="2">
    <location>
        <position position="209"/>
    </location>
</feature>
<keyword evidence="3" id="KW-1185">Reference proteome</keyword>